<feature type="domain" description="Helicase C-terminal" evidence="7">
    <location>
        <begin position="395"/>
        <end position="570"/>
    </location>
</feature>
<evidence type="ECO:0000256" key="2">
    <source>
        <dbReference type="ARBA" id="ARBA00022801"/>
    </source>
</evidence>
<feature type="compositionally biased region" description="Basic residues" evidence="5">
    <location>
        <begin position="736"/>
        <end position="754"/>
    </location>
</feature>
<dbReference type="Pfam" id="PF21010">
    <property type="entry name" value="HA2_C"/>
    <property type="match status" value="1"/>
</dbReference>
<protein>
    <recommendedName>
        <fullName evidence="10">RNA helicase</fullName>
    </recommendedName>
</protein>
<name>A0A250XMA8_9CHLO</name>
<keyword evidence="9" id="KW-1185">Reference proteome</keyword>
<dbReference type="SMART" id="SM00487">
    <property type="entry name" value="DEXDc"/>
    <property type="match status" value="1"/>
</dbReference>
<dbReference type="Pfam" id="PF07717">
    <property type="entry name" value="OB_NTP_bind"/>
    <property type="match status" value="1"/>
</dbReference>
<dbReference type="CDD" id="cd18791">
    <property type="entry name" value="SF2_C_RHA"/>
    <property type="match status" value="1"/>
</dbReference>
<dbReference type="SMART" id="SM00490">
    <property type="entry name" value="HELICc"/>
    <property type="match status" value="1"/>
</dbReference>
<feature type="compositionally biased region" description="Basic and acidic residues" evidence="5">
    <location>
        <begin position="857"/>
        <end position="869"/>
    </location>
</feature>
<keyword evidence="4" id="KW-0067">ATP-binding</keyword>
<dbReference type="InterPro" id="IPR027417">
    <property type="entry name" value="P-loop_NTPase"/>
</dbReference>
<dbReference type="PANTHER" id="PTHR18934">
    <property type="entry name" value="ATP-DEPENDENT RNA HELICASE"/>
    <property type="match status" value="1"/>
</dbReference>
<dbReference type="Gene3D" id="1.20.120.1080">
    <property type="match status" value="1"/>
</dbReference>
<dbReference type="PROSITE" id="PS51192">
    <property type="entry name" value="HELICASE_ATP_BIND_1"/>
    <property type="match status" value="1"/>
</dbReference>
<dbReference type="GO" id="GO:0016787">
    <property type="term" value="F:hydrolase activity"/>
    <property type="evidence" value="ECO:0007669"/>
    <property type="project" value="UniProtKB-KW"/>
</dbReference>
<dbReference type="GO" id="GO:0005524">
    <property type="term" value="F:ATP binding"/>
    <property type="evidence" value="ECO:0007669"/>
    <property type="project" value="UniProtKB-KW"/>
</dbReference>
<dbReference type="PROSITE" id="PS51194">
    <property type="entry name" value="HELICASE_CTER"/>
    <property type="match status" value="1"/>
</dbReference>
<evidence type="ECO:0000256" key="3">
    <source>
        <dbReference type="ARBA" id="ARBA00022806"/>
    </source>
</evidence>
<evidence type="ECO:0000256" key="5">
    <source>
        <dbReference type="SAM" id="MobiDB-lite"/>
    </source>
</evidence>
<evidence type="ECO:0000313" key="8">
    <source>
        <dbReference type="EMBL" id="GAX84032.1"/>
    </source>
</evidence>
<dbReference type="InterPro" id="IPR007502">
    <property type="entry name" value="Helicase-assoc_dom"/>
</dbReference>
<dbReference type="SUPFAM" id="SSF52540">
    <property type="entry name" value="P-loop containing nucleoside triphosphate hydrolases"/>
    <property type="match status" value="1"/>
</dbReference>
<dbReference type="Pfam" id="PF00271">
    <property type="entry name" value="Helicase_C"/>
    <property type="match status" value="1"/>
</dbReference>
<dbReference type="FunFam" id="3.40.50.300:FF:000725">
    <property type="entry name" value="probable ATP-dependent RNA helicase DHX34"/>
    <property type="match status" value="1"/>
</dbReference>
<feature type="region of interest" description="Disordered" evidence="5">
    <location>
        <begin position="812"/>
        <end position="891"/>
    </location>
</feature>
<feature type="region of interest" description="Disordered" evidence="5">
    <location>
        <begin position="734"/>
        <end position="762"/>
    </location>
</feature>
<feature type="domain" description="Helicase ATP-binding" evidence="6">
    <location>
        <begin position="170"/>
        <end position="330"/>
    </location>
</feature>
<dbReference type="InterPro" id="IPR011545">
    <property type="entry name" value="DEAD/DEAH_box_helicase_dom"/>
</dbReference>
<comment type="caution">
    <text evidence="8">The sequence shown here is derived from an EMBL/GenBank/DDBJ whole genome shotgun (WGS) entry which is preliminary data.</text>
</comment>
<dbReference type="PANTHER" id="PTHR18934:SF221">
    <property type="entry name" value="ATP-DEPENDENT RNA HELICASE DHX34-RELATED"/>
    <property type="match status" value="1"/>
</dbReference>
<organism evidence="8 9">
    <name type="scientific">Chlamydomonas eustigma</name>
    <dbReference type="NCBI Taxonomy" id="1157962"/>
    <lineage>
        <taxon>Eukaryota</taxon>
        <taxon>Viridiplantae</taxon>
        <taxon>Chlorophyta</taxon>
        <taxon>core chlorophytes</taxon>
        <taxon>Chlorophyceae</taxon>
        <taxon>CS clade</taxon>
        <taxon>Chlamydomonadales</taxon>
        <taxon>Chlamydomonadaceae</taxon>
        <taxon>Chlamydomonas</taxon>
    </lineage>
</organism>
<keyword evidence="1" id="KW-0547">Nucleotide-binding</keyword>
<dbReference type="GO" id="GO:0003723">
    <property type="term" value="F:RNA binding"/>
    <property type="evidence" value="ECO:0007669"/>
    <property type="project" value="TreeGrafter"/>
</dbReference>
<dbReference type="SMART" id="SM00847">
    <property type="entry name" value="HA2"/>
    <property type="match status" value="1"/>
</dbReference>
<evidence type="ECO:0000256" key="4">
    <source>
        <dbReference type="ARBA" id="ARBA00022840"/>
    </source>
</evidence>
<evidence type="ECO:0000313" key="9">
    <source>
        <dbReference type="Proteomes" id="UP000232323"/>
    </source>
</evidence>
<sequence>MASPQGNDVDWAVFQKQLDTAFHTKHDVYPAGTPEHAELLHFIQRLHRFRQQKKESATNTSSQHAKFLPDENCEAILLGVPSTYDARYRINNSFVFNPVKIRVAIREVGYLLKKLTHPPTDWTSDMIVNEYRSMLPWYEDFLQRKQVAKIKKLILDKSKLPMATYEDAIVSAVRSHQAVVIAGDTGCGKSTQVPQFLVKAGFKRVVCTQPRRISAMSLCRRVAHESLNVHGNEIAYKIRFTSTMTGGSRVVFMTEGILLRMMATDPQLSSFDVVIIDEVHERHLNTDFLLALLRAVLLQRPELRVVLMSATISFQAYSDYFGGAPVIQVPGRLYPIQLEYVAPEPQDAGLDANRSKSKSTVSSQVGHHHQSKLQQQPARGSGNKDRSQDAIDPKPYIKLLQCIDGEVPSSQRGDMLIFVAGMADIVALSEAIRAYAQESRRWLVLPLHSSLPVEEQDKVFDTVPDGVRKCIISTNIAETSVTIDGVRFVVDSGRAKEMIHDVASGAGSLQEGWISRASADQRKGRAGRTGPGKCYRMYSESEFEGFRPFSLPEVQRIRLESVVLQIKALAGSYMDPRQFGFIDPPTEDGLEAAVIALKQSGALTHNEELTPLGAVLSLLPVDIHVGKLLVLACMLQIVEPVLTIAAALSVQSPFSKLNDDDEKARSYRNQLISGDGDAFTLLHVFEEWLSVKATGKAPDAGSILDAEDGHNNGEGNMSSVNHDRNQEQNCRITGGRPHHHYSSGGRPHSHHYSSRNKSNKDKSGVVYINSSKWCKRAGIEEQRLYEMAKLRGQFQELLADVGLLRLAFAGNNHGDSQVQGGRTRGGTRAAAKKRLRELQQDQERKRGKRVLSMEDGQDNKDSSDERSSDEGDDDDGGGARQNAAAADDDDDVHDLDMRISVDVQSMHRATTVKLTRGDVLLLKFVLAASLYPRIAIPDPHNRQRRSQDCKFHTSTLPELVVHPGSSLSGAVAELSSQEVLLYTQLLETRRQYLCGLTPAWALPSLLLSACSLDTDDAATRWVVDGWLLIRVHNYEQQAVEDSCSNQEESDYGSKISESSAGLQLLKWVTSLRSRSSLLLHQRLCSARLNSLESVSVVDDGLSLRPWLAAASGNEWLRDQLMRIPDSTRKQLVQVAAQSAIVVSGNLKPAAGSTVEGGADGKLPINKDAFNNRNYLVLPDTLNSGAPPSYTVGELSHPADIAVVPQALTDALATAAWWGVDMTQEASWRCSTEFEDQLATDLALMMEAPFRYSVERLAGGLKTTSMYKLPVDVLSQRGDASIPQEEAGAAGCNNHVVESFICREGDNATKTSFLDRTTVTTSSYMIPVVTSTSLETHQTTGVYTTKASIMCRGESNNNQVVNPSVDHNGVPCHKAGVHPSVDHNGVPCHKAGVQLAPWLRWGSLQCFESQLTAHSMQPALRKHWICPAAGCGVKLIGTYEEIKAHLSSCERVLSQSPEILGSKGYKDASAHERVHKEDDQQLEEVLAARLHGSSVNASSGQLHSRTNTTTINCNIVDYFKKKVTWGRRQQTRFKAVHKSDCSGIYSAGDPLHDGEFEDNLGQKGQQGEEAKGCAPNGMQFRCPECGMCEILTPVQILQHKRSHSRGS</sequence>
<dbReference type="Gene3D" id="3.40.50.300">
    <property type="entry name" value="P-loop containing nucleotide triphosphate hydrolases"/>
    <property type="match status" value="2"/>
</dbReference>
<keyword evidence="2" id="KW-0378">Hydrolase</keyword>
<evidence type="ECO:0000259" key="6">
    <source>
        <dbReference type="PROSITE" id="PS51192"/>
    </source>
</evidence>
<dbReference type="STRING" id="1157962.A0A250XMA8"/>
<gene>
    <name evidence="8" type="ORF">CEUSTIGMA_g11456.t1</name>
</gene>
<dbReference type="FunFam" id="3.40.50.300:FF:004714">
    <property type="entry name" value="DEAD/DEAH box helicase"/>
    <property type="match status" value="1"/>
</dbReference>
<dbReference type="Proteomes" id="UP000232323">
    <property type="component" value="Unassembled WGS sequence"/>
</dbReference>
<dbReference type="InterPro" id="IPR014001">
    <property type="entry name" value="Helicase_ATP-bd"/>
</dbReference>
<dbReference type="EMBL" id="BEGY01000114">
    <property type="protein sequence ID" value="GAX84032.1"/>
    <property type="molecule type" value="Genomic_DNA"/>
</dbReference>
<feature type="region of interest" description="Disordered" evidence="5">
    <location>
        <begin position="347"/>
        <end position="388"/>
    </location>
</feature>
<dbReference type="InterPro" id="IPR011709">
    <property type="entry name" value="DEAD-box_helicase_OB_fold"/>
</dbReference>
<dbReference type="GO" id="GO:0004386">
    <property type="term" value="F:helicase activity"/>
    <property type="evidence" value="ECO:0007669"/>
    <property type="project" value="UniProtKB-KW"/>
</dbReference>
<evidence type="ECO:0000259" key="7">
    <source>
        <dbReference type="PROSITE" id="PS51194"/>
    </source>
</evidence>
<evidence type="ECO:0008006" key="10">
    <source>
        <dbReference type="Google" id="ProtNLM"/>
    </source>
</evidence>
<dbReference type="InterPro" id="IPR001650">
    <property type="entry name" value="Helicase_C-like"/>
</dbReference>
<dbReference type="Pfam" id="PF00270">
    <property type="entry name" value="DEAD"/>
    <property type="match status" value="1"/>
</dbReference>
<reference evidence="8 9" key="1">
    <citation type="submission" date="2017-08" db="EMBL/GenBank/DDBJ databases">
        <title>Acidophilic green algal genome provides insights into adaptation to an acidic environment.</title>
        <authorList>
            <person name="Hirooka S."/>
            <person name="Hirose Y."/>
            <person name="Kanesaki Y."/>
            <person name="Higuchi S."/>
            <person name="Fujiwara T."/>
            <person name="Onuma R."/>
            <person name="Era A."/>
            <person name="Ohbayashi R."/>
            <person name="Uzuka A."/>
            <person name="Nozaki H."/>
            <person name="Yoshikawa H."/>
            <person name="Miyagishima S.Y."/>
        </authorList>
    </citation>
    <scope>NUCLEOTIDE SEQUENCE [LARGE SCALE GENOMIC DNA]</scope>
    <source>
        <strain evidence="8 9">NIES-2499</strain>
    </source>
</reference>
<evidence type="ECO:0000256" key="1">
    <source>
        <dbReference type="ARBA" id="ARBA00022741"/>
    </source>
</evidence>
<feature type="region of interest" description="Disordered" evidence="5">
    <location>
        <begin position="1552"/>
        <end position="1571"/>
    </location>
</feature>
<keyword evidence="3" id="KW-0347">Helicase</keyword>
<dbReference type="OrthoDB" id="10253254at2759"/>
<proteinExistence type="predicted"/>
<accession>A0A250XMA8</accession>